<dbReference type="Pfam" id="PF09084">
    <property type="entry name" value="NMT1"/>
    <property type="match status" value="1"/>
</dbReference>
<keyword evidence="3 4" id="KW-0732">Signal</keyword>
<dbReference type="InterPro" id="IPR001638">
    <property type="entry name" value="Solute-binding_3/MltF_N"/>
</dbReference>
<feature type="chain" id="PRO_5027025977" evidence="4">
    <location>
        <begin position="22"/>
        <end position="338"/>
    </location>
</feature>
<dbReference type="AlphaFoldDB" id="A0A6M1T6G2"/>
<accession>A0A6M1T6G2</accession>
<dbReference type="Proteomes" id="UP000479132">
    <property type="component" value="Unassembled WGS sequence"/>
</dbReference>
<dbReference type="Gene3D" id="3.40.190.10">
    <property type="entry name" value="Periplasmic binding protein-like II"/>
    <property type="match status" value="2"/>
</dbReference>
<feature type="signal peptide" evidence="4">
    <location>
        <begin position="1"/>
        <end position="21"/>
    </location>
</feature>
<evidence type="ECO:0000256" key="1">
    <source>
        <dbReference type="ARBA" id="ARBA00004418"/>
    </source>
</evidence>
<evidence type="ECO:0000313" key="6">
    <source>
        <dbReference type="EMBL" id="NGP87611.1"/>
    </source>
</evidence>
<dbReference type="CDD" id="cd01008">
    <property type="entry name" value="PBP2_NrtA_SsuA_CpmA_like"/>
    <property type="match status" value="1"/>
</dbReference>
<dbReference type="RefSeq" id="WP_165266531.1">
    <property type="nucleotide sequence ID" value="NZ_JAALLS010000004.1"/>
</dbReference>
<comment type="similarity">
    <text evidence="2">Belongs to the bacterial solute-binding protein SsuA/TauA family.</text>
</comment>
<evidence type="ECO:0000256" key="4">
    <source>
        <dbReference type="SAM" id="SignalP"/>
    </source>
</evidence>
<keyword evidence="7" id="KW-1185">Reference proteome</keyword>
<dbReference type="SMART" id="SM00062">
    <property type="entry name" value="PBPb"/>
    <property type="match status" value="1"/>
</dbReference>
<evidence type="ECO:0000259" key="5">
    <source>
        <dbReference type="SMART" id="SM00062"/>
    </source>
</evidence>
<dbReference type="SUPFAM" id="SSF53850">
    <property type="entry name" value="Periplasmic binding protein-like II"/>
    <property type="match status" value="1"/>
</dbReference>
<dbReference type="PANTHER" id="PTHR30024">
    <property type="entry name" value="ALIPHATIC SULFONATES-BINDING PROTEIN-RELATED"/>
    <property type="match status" value="1"/>
</dbReference>
<dbReference type="InterPro" id="IPR015168">
    <property type="entry name" value="SsuA/THI5"/>
</dbReference>
<protein>
    <submittedName>
        <fullName evidence="6">ABC transporter substrate-binding protein</fullName>
    </submittedName>
</protein>
<sequence length="338" mass="38137">MRNVYYVVVLVVILLANNCTTEDQQAQPESRDITVGITSSFIGEAAIFVAKEKGFFKENGLNVTLKHNQSGTASIHDLFDNVVDIAHVAETPVVYSLVDSSYYKKGNPPPFQIITNLLITDEIQKIVARKDHGISRPKDVVGKKIALAKGTQLEYYLDSFLLEHQISKDSLTLIDLSSEAQIEALRKGRVDVSVNWEPYATFSEKQLGPKSTLLKTKLHFSTLWLVSTLDSFAQSNPKVLIAYLKALHRANQYIEKHAEETRKILAANIEVPVSVIEAVWQKIDYKLSMSERMIQLFEDQERWLIKKGRADTTDLNYLDIINKGPLKEVHPEGVILIE</sequence>
<proteinExistence type="inferred from homology"/>
<reference evidence="6 7" key="1">
    <citation type="submission" date="2020-02" db="EMBL/GenBank/DDBJ databases">
        <title>Aliifodinibius halophilus 2W32, complete genome.</title>
        <authorList>
            <person name="Li Y."/>
            <person name="Wu S."/>
        </authorList>
    </citation>
    <scope>NUCLEOTIDE SEQUENCE [LARGE SCALE GENOMIC DNA]</scope>
    <source>
        <strain evidence="6 7">2W32</strain>
    </source>
</reference>
<dbReference type="GO" id="GO:0042597">
    <property type="term" value="C:periplasmic space"/>
    <property type="evidence" value="ECO:0007669"/>
    <property type="project" value="UniProtKB-SubCell"/>
</dbReference>
<gene>
    <name evidence="6" type="ORF">G3569_04535</name>
</gene>
<organism evidence="6 7">
    <name type="scientific">Fodinibius halophilus</name>
    <dbReference type="NCBI Taxonomy" id="1736908"/>
    <lineage>
        <taxon>Bacteria</taxon>
        <taxon>Pseudomonadati</taxon>
        <taxon>Balneolota</taxon>
        <taxon>Balneolia</taxon>
        <taxon>Balneolales</taxon>
        <taxon>Balneolaceae</taxon>
        <taxon>Fodinibius</taxon>
    </lineage>
</organism>
<comment type="caution">
    <text evidence="6">The sequence shown here is derived from an EMBL/GenBank/DDBJ whole genome shotgun (WGS) entry which is preliminary data.</text>
</comment>
<name>A0A6M1T6G2_9BACT</name>
<evidence type="ECO:0000256" key="2">
    <source>
        <dbReference type="ARBA" id="ARBA00010742"/>
    </source>
</evidence>
<dbReference type="EMBL" id="JAALLS010000004">
    <property type="protein sequence ID" value="NGP87611.1"/>
    <property type="molecule type" value="Genomic_DNA"/>
</dbReference>
<evidence type="ECO:0000256" key="3">
    <source>
        <dbReference type="ARBA" id="ARBA00022729"/>
    </source>
</evidence>
<dbReference type="PANTHER" id="PTHR30024:SF47">
    <property type="entry name" value="TAURINE-BINDING PERIPLASMIC PROTEIN"/>
    <property type="match status" value="1"/>
</dbReference>
<feature type="domain" description="Solute-binding protein family 3/N-terminal" evidence="5">
    <location>
        <begin position="32"/>
        <end position="261"/>
    </location>
</feature>
<comment type="subcellular location">
    <subcellularLocation>
        <location evidence="1">Periplasm</location>
    </subcellularLocation>
</comment>
<evidence type="ECO:0000313" key="7">
    <source>
        <dbReference type="Proteomes" id="UP000479132"/>
    </source>
</evidence>